<protein>
    <submittedName>
        <fullName evidence="1">Uncharacterized protein</fullName>
    </submittedName>
</protein>
<reference evidence="1" key="1">
    <citation type="journal article" date="2014" name="Front. Microbiol.">
        <title>High frequency of phylogenetically diverse reductive dehalogenase-homologous genes in deep subseafloor sedimentary metagenomes.</title>
        <authorList>
            <person name="Kawai M."/>
            <person name="Futagami T."/>
            <person name="Toyoda A."/>
            <person name="Takaki Y."/>
            <person name="Nishi S."/>
            <person name="Hori S."/>
            <person name="Arai W."/>
            <person name="Tsubouchi T."/>
            <person name="Morono Y."/>
            <person name="Uchiyama I."/>
            <person name="Ito T."/>
            <person name="Fujiyama A."/>
            <person name="Inagaki F."/>
            <person name="Takami H."/>
        </authorList>
    </citation>
    <scope>NUCLEOTIDE SEQUENCE</scope>
    <source>
        <strain evidence="1">Expedition CK06-06</strain>
    </source>
</reference>
<dbReference type="EMBL" id="BARS01009570">
    <property type="protein sequence ID" value="GAF76528.1"/>
    <property type="molecule type" value="Genomic_DNA"/>
</dbReference>
<accession>X0S654</accession>
<sequence>ESPWFTVQDTEFFANVDAHDADVFYSTFKMEHYMGVIPRTYLVLAAKQKIYDWYDSEKVIEAQPLYVPRQFLDISQVQGVGYNIVTYDEIQVVFHLWRYLFYDAIDGKWVTPEERFLKIWLIA</sequence>
<proteinExistence type="predicted"/>
<name>X0S654_9ZZZZ</name>
<organism evidence="1">
    <name type="scientific">marine sediment metagenome</name>
    <dbReference type="NCBI Taxonomy" id="412755"/>
    <lineage>
        <taxon>unclassified sequences</taxon>
        <taxon>metagenomes</taxon>
        <taxon>ecological metagenomes</taxon>
    </lineage>
</organism>
<dbReference type="AlphaFoldDB" id="X0S654"/>
<evidence type="ECO:0000313" key="1">
    <source>
        <dbReference type="EMBL" id="GAF76528.1"/>
    </source>
</evidence>
<feature type="non-terminal residue" evidence="1">
    <location>
        <position position="1"/>
    </location>
</feature>
<gene>
    <name evidence="1" type="ORF">S01H1_17976</name>
</gene>
<comment type="caution">
    <text evidence="1">The sequence shown here is derived from an EMBL/GenBank/DDBJ whole genome shotgun (WGS) entry which is preliminary data.</text>
</comment>